<dbReference type="PANTHER" id="PTHR11949:SF2">
    <property type="entry name" value="INTERFERON REGULATORY FACTOR 7"/>
    <property type="match status" value="1"/>
</dbReference>
<dbReference type="GO" id="GO:0009615">
    <property type="term" value="P:response to virus"/>
    <property type="evidence" value="ECO:0007669"/>
    <property type="project" value="Ensembl"/>
</dbReference>
<dbReference type="GO" id="GO:1902037">
    <property type="term" value="P:negative regulation of hematopoietic stem cell differentiation"/>
    <property type="evidence" value="ECO:0007669"/>
    <property type="project" value="Ensembl"/>
</dbReference>
<dbReference type="PRINTS" id="PR00267">
    <property type="entry name" value="INTFRNREGFCT"/>
</dbReference>
<dbReference type="InterPro" id="IPR036390">
    <property type="entry name" value="WH_DNA-bd_sf"/>
</dbReference>
<dbReference type="SMART" id="SM00348">
    <property type="entry name" value="IRF"/>
    <property type="match status" value="1"/>
</dbReference>
<dbReference type="Ensembl" id="ENSEEET00000049704.2">
    <property type="protein sequence ID" value="ENSEEEP00000049167.2"/>
    <property type="gene ID" value="ENSEEEG00000023103.2"/>
</dbReference>
<dbReference type="InterPro" id="IPR036388">
    <property type="entry name" value="WH-like_DNA-bd_sf"/>
</dbReference>
<dbReference type="GO" id="GO:0045893">
    <property type="term" value="P:positive regulation of DNA-templated transcription"/>
    <property type="evidence" value="ECO:0007669"/>
    <property type="project" value="UniProtKB-ARBA"/>
</dbReference>
<dbReference type="SMART" id="SM01243">
    <property type="entry name" value="IRF-3"/>
    <property type="match status" value="1"/>
</dbReference>
<dbReference type="OMA" id="HEIAQME"/>
<organism evidence="2 3">
    <name type="scientific">Electrophorus electricus</name>
    <name type="common">Electric eel</name>
    <name type="synonym">Gymnotus electricus</name>
    <dbReference type="NCBI Taxonomy" id="8005"/>
    <lineage>
        <taxon>Eukaryota</taxon>
        <taxon>Metazoa</taxon>
        <taxon>Chordata</taxon>
        <taxon>Craniata</taxon>
        <taxon>Vertebrata</taxon>
        <taxon>Euteleostomi</taxon>
        <taxon>Actinopterygii</taxon>
        <taxon>Neopterygii</taxon>
        <taxon>Teleostei</taxon>
        <taxon>Ostariophysi</taxon>
        <taxon>Gymnotiformes</taxon>
        <taxon>Gymnotoidei</taxon>
        <taxon>Gymnotidae</taxon>
        <taxon>Electrophorus</taxon>
    </lineage>
</organism>
<dbReference type="GO" id="GO:0002376">
    <property type="term" value="P:immune system process"/>
    <property type="evidence" value="ECO:0007669"/>
    <property type="project" value="TreeGrafter"/>
</dbReference>
<dbReference type="GO" id="GO:0045580">
    <property type="term" value="P:regulation of T cell differentiation"/>
    <property type="evidence" value="ECO:0007669"/>
    <property type="project" value="Ensembl"/>
</dbReference>
<dbReference type="Pfam" id="PF00605">
    <property type="entry name" value="IRF"/>
    <property type="match status" value="1"/>
</dbReference>
<sequence>MFECYSDLAYQQVVVNNMSAVFSIAKPQFGHWLLEQVKGGQYEGLYMTGTHTFRIPWKHNSRKDCGDKDNKIFREWAVVSGKINEYPNDKAKWKTNFRCALHSLKQFEMTEDNSKDEENPHKIYRIIGAQNQESQNTMYNSADGQLEAMEHDDLLSHLGTLHLNQPQTDVQPWPVYPPQVLAGPSNNFAASLPAGHQHCLQNNSLLAVPVLIPEPYTTVYPLENLPCPYELDISIYYRRSEVLRERRLAPCIQLHYQCDQSELRGESVPFPSTECLVDHKQIQYTKRILDSIQRGLLLDVNLLGIHGFRQDKCSVFVSTADPAEVQRPELRKLPQNCKELLFSFEKYIKDLMDFKENRCGPPNYTIYLCFGEKFPDGKPLEKKLILVKIVPLICHELYKRAQMEGASSLQNDNISLQISHNSLFDLIEATFCLPTAD</sequence>
<name>A0A4W4HKT4_ELEEL</name>
<dbReference type="InterPro" id="IPR019471">
    <property type="entry name" value="Interferon_reg_factor-3"/>
</dbReference>
<dbReference type="GeneID" id="113581332"/>
<dbReference type="SUPFAM" id="SSF49879">
    <property type="entry name" value="SMAD/FHA domain"/>
    <property type="match status" value="1"/>
</dbReference>
<proteinExistence type="predicted"/>
<reference evidence="3" key="1">
    <citation type="journal article" date="2014" name="Science">
        <title>Nonhuman genetics. Genomic basis for the convergent evolution of electric organs.</title>
        <authorList>
            <person name="Gallant J.R."/>
            <person name="Traeger L.L."/>
            <person name="Volkening J.D."/>
            <person name="Moffett H."/>
            <person name="Chen P.H."/>
            <person name="Novina C.D."/>
            <person name="Phillips G.N.Jr."/>
            <person name="Anand R."/>
            <person name="Wells G.B."/>
            <person name="Pinch M."/>
            <person name="Guth R."/>
            <person name="Unguez G.A."/>
            <person name="Albert J.S."/>
            <person name="Zakon H.H."/>
            <person name="Samanta M.P."/>
            <person name="Sussman M.R."/>
        </authorList>
    </citation>
    <scope>NUCLEOTIDE SEQUENCE [LARGE SCALE GENOMIC DNA]</scope>
</reference>
<dbReference type="STRING" id="8005.ENSEEEP00000049167"/>
<dbReference type="RefSeq" id="XP_026872213.2">
    <property type="nucleotide sequence ID" value="XM_027016412.2"/>
</dbReference>
<protein>
    <recommendedName>
        <fullName evidence="1">IRF tryptophan pentad repeat domain-containing protein</fullName>
    </recommendedName>
</protein>
<dbReference type="FunFam" id="1.10.10.10:FF:000631">
    <property type="entry name" value="Interferon regulatory factor 7"/>
    <property type="match status" value="1"/>
</dbReference>
<dbReference type="InterPro" id="IPR017855">
    <property type="entry name" value="SMAD-like_dom_sf"/>
</dbReference>
<gene>
    <name evidence="2" type="primary">IRF7</name>
</gene>
<dbReference type="GO" id="GO:0030097">
    <property type="term" value="P:hemopoiesis"/>
    <property type="evidence" value="ECO:0007669"/>
    <property type="project" value="Ensembl"/>
</dbReference>
<dbReference type="FunFam" id="2.60.200.10:FF:000015">
    <property type="entry name" value="Interferon regulatory factor 7"/>
    <property type="match status" value="1"/>
</dbReference>
<dbReference type="InterPro" id="IPR008984">
    <property type="entry name" value="SMAD_FHA_dom_sf"/>
</dbReference>
<reference evidence="2" key="4">
    <citation type="submission" date="2025-08" db="UniProtKB">
        <authorList>
            <consortium name="Ensembl"/>
        </authorList>
    </citation>
    <scope>IDENTIFICATION</scope>
</reference>
<keyword evidence="3" id="KW-1185">Reference proteome</keyword>
<dbReference type="GO" id="GO:0000981">
    <property type="term" value="F:DNA-binding transcription factor activity, RNA polymerase II-specific"/>
    <property type="evidence" value="ECO:0007669"/>
    <property type="project" value="TreeGrafter"/>
</dbReference>
<dbReference type="AlphaFoldDB" id="A0A4W4HKT4"/>
<dbReference type="GO" id="GO:0005737">
    <property type="term" value="C:cytoplasm"/>
    <property type="evidence" value="ECO:0007669"/>
    <property type="project" value="Ensembl"/>
</dbReference>
<dbReference type="InterPro" id="IPR001346">
    <property type="entry name" value="Interferon_reg_fact_DNA-bd_dom"/>
</dbReference>
<dbReference type="GO" id="GO:0035675">
    <property type="term" value="P:neuromast hair cell development"/>
    <property type="evidence" value="ECO:0007669"/>
    <property type="project" value="Ensembl"/>
</dbReference>
<evidence type="ECO:0000313" key="2">
    <source>
        <dbReference type="Ensembl" id="ENSEEEP00000049167.2"/>
    </source>
</evidence>
<feature type="domain" description="IRF tryptophan pentad repeat" evidence="1">
    <location>
        <begin position="26"/>
        <end position="128"/>
    </location>
</feature>
<dbReference type="CDD" id="cd00103">
    <property type="entry name" value="IRF"/>
    <property type="match status" value="1"/>
</dbReference>
<dbReference type="SUPFAM" id="SSF46785">
    <property type="entry name" value="Winged helix' DNA-binding domain"/>
    <property type="match status" value="1"/>
</dbReference>
<dbReference type="PROSITE" id="PS51507">
    <property type="entry name" value="IRF_2"/>
    <property type="match status" value="1"/>
</dbReference>
<dbReference type="GO" id="GO:0000978">
    <property type="term" value="F:RNA polymerase II cis-regulatory region sequence-specific DNA binding"/>
    <property type="evidence" value="ECO:0007669"/>
    <property type="project" value="TreeGrafter"/>
</dbReference>
<reference evidence="3" key="2">
    <citation type="journal article" date="2017" name="Sci. Adv.">
        <title>A tail of two voltages: Proteomic comparison of the three electric organs of the electric eel.</title>
        <authorList>
            <person name="Traeger L.L."/>
            <person name="Sabat G."/>
            <person name="Barrett-Wilt G.A."/>
            <person name="Wells G.B."/>
            <person name="Sussman M.R."/>
        </authorList>
    </citation>
    <scope>NUCLEOTIDE SEQUENCE [LARGE SCALE GENOMIC DNA]</scope>
</reference>
<dbReference type="Proteomes" id="UP000314983">
    <property type="component" value="Chromosome 2"/>
</dbReference>
<dbReference type="Gene3D" id="1.10.10.10">
    <property type="entry name" value="Winged helix-like DNA-binding domain superfamily/Winged helix DNA-binding domain"/>
    <property type="match status" value="1"/>
</dbReference>
<dbReference type="Pfam" id="PF10401">
    <property type="entry name" value="IRF-3"/>
    <property type="match status" value="1"/>
</dbReference>
<evidence type="ECO:0000259" key="1">
    <source>
        <dbReference type="PROSITE" id="PS51507"/>
    </source>
</evidence>
<dbReference type="GO" id="GO:0005634">
    <property type="term" value="C:nucleus"/>
    <property type="evidence" value="ECO:0007669"/>
    <property type="project" value="TreeGrafter"/>
</dbReference>
<dbReference type="PANTHER" id="PTHR11949">
    <property type="entry name" value="INTERFERON REGULATORY FACTOR"/>
    <property type="match status" value="1"/>
</dbReference>
<reference evidence="2" key="5">
    <citation type="submission" date="2025-09" db="UniProtKB">
        <authorList>
            <consortium name="Ensembl"/>
        </authorList>
    </citation>
    <scope>IDENTIFICATION</scope>
</reference>
<dbReference type="GeneTree" id="ENSGT00940000160931"/>
<dbReference type="Gene3D" id="2.60.200.10">
    <property type="match status" value="1"/>
</dbReference>
<evidence type="ECO:0000313" key="3">
    <source>
        <dbReference type="Proteomes" id="UP000314983"/>
    </source>
</evidence>
<reference evidence="2" key="3">
    <citation type="submission" date="2020-05" db="EMBL/GenBank/DDBJ databases">
        <title>Electrophorus electricus (electric eel) genome, fEleEle1, primary haplotype.</title>
        <authorList>
            <person name="Myers G."/>
            <person name="Meyer A."/>
            <person name="Fedrigo O."/>
            <person name="Formenti G."/>
            <person name="Rhie A."/>
            <person name="Tracey A."/>
            <person name="Sims Y."/>
            <person name="Jarvis E.D."/>
        </authorList>
    </citation>
    <scope>NUCLEOTIDE SEQUENCE [LARGE SCALE GENOMIC DNA]</scope>
</reference>
<accession>A0A4W4HKT4</accession>